<comment type="pathway">
    <text evidence="2">Cell wall biogenesis; cell wall polysaccharide biosynthesis.</text>
</comment>
<evidence type="ECO:0000256" key="1">
    <source>
        <dbReference type="ARBA" id="ARBA00001947"/>
    </source>
</evidence>
<dbReference type="GO" id="GO:0046872">
    <property type="term" value="F:metal ion binding"/>
    <property type="evidence" value="ECO:0007669"/>
    <property type="project" value="UniProtKB-KW"/>
</dbReference>
<evidence type="ECO:0000313" key="14">
    <source>
        <dbReference type="Proteomes" id="UP000000343"/>
    </source>
</evidence>
<comment type="similarity">
    <text evidence="10">Belongs to the peptidase M15 family.</text>
</comment>
<keyword evidence="7" id="KW-0862">Zinc</keyword>
<evidence type="ECO:0000256" key="4">
    <source>
        <dbReference type="ARBA" id="ARBA00022723"/>
    </source>
</evidence>
<dbReference type="Gene3D" id="3.30.1380.10">
    <property type="match status" value="1"/>
</dbReference>
<feature type="signal peptide" evidence="12">
    <location>
        <begin position="1"/>
        <end position="29"/>
    </location>
</feature>
<dbReference type="Pfam" id="PF05951">
    <property type="entry name" value="Peptidase_M15_2"/>
    <property type="match status" value="1"/>
</dbReference>
<evidence type="ECO:0000256" key="10">
    <source>
        <dbReference type="ARBA" id="ARBA00093448"/>
    </source>
</evidence>
<keyword evidence="6" id="KW-0378">Hydrolase</keyword>
<reference evidence="14" key="1">
    <citation type="submission" date="2011-01" db="EMBL/GenBank/DDBJ databases">
        <title>Complete sequence of chromosome of Acidobacterium sp. MP5ACTX9.</title>
        <authorList>
            <consortium name="US DOE Joint Genome Institute"/>
            <person name="Lucas S."/>
            <person name="Copeland A."/>
            <person name="Lapidus A."/>
            <person name="Cheng J.-F."/>
            <person name="Goodwin L."/>
            <person name="Pitluck S."/>
            <person name="Teshima H."/>
            <person name="Detter J.C."/>
            <person name="Han C."/>
            <person name="Tapia R."/>
            <person name="Land M."/>
            <person name="Hauser L."/>
            <person name="Kyrpides N."/>
            <person name="Ivanova N."/>
            <person name="Ovchinnikova G."/>
            <person name="Pagani I."/>
            <person name="Rawat S.R."/>
            <person name="Mannisto M."/>
            <person name="Haggblom M.M."/>
            <person name="Woyke T."/>
        </authorList>
    </citation>
    <scope>NUCLEOTIDE SEQUENCE [LARGE SCALE GENOMIC DNA]</scope>
    <source>
        <strain evidence="14">MP5ACTX9</strain>
    </source>
</reference>
<dbReference type="STRING" id="1198114.AciX9_0291"/>
<name>E8WW57_GRATM</name>
<dbReference type="KEGG" id="acm:AciX9_0291"/>
<dbReference type="AlphaFoldDB" id="E8WW57"/>
<keyword evidence="9" id="KW-0961">Cell wall biogenesis/degradation</keyword>
<gene>
    <name evidence="13" type="ordered locus">AciX9_0291</name>
</gene>
<dbReference type="InterPro" id="IPR010275">
    <property type="entry name" value="MepK"/>
</dbReference>
<dbReference type="InterPro" id="IPR009045">
    <property type="entry name" value="Zn_M74/Hedgehog-like"/>
</dbReference>
<evidence type="ECO:0000256" key="3">
    <source>
        <dbReference type="ARBA" id="ARBA00022670"/>
    </source>
</evidence>
<dbReference type="OrthoDB" id="9782994at2"/>
<dbReference type="GO" id="GO:0071555">
    <property type="term" value="P:cell wall organization"/>
    <property type="evidence" value="ECO:0007669"/>
    <property type="project" value="UniProtKB-KW"/>
</dbReference>
<dbReference type="HOGENOM" id="CLU_080400_1_1_0"/>
<accession>E8WW57</accession>
<protein>
    <recommendedName>
        <fullName evidence="11">Murein endopeptidase K</fullName>
    </recommendedName>
</protein>
<evidence type="ECO:0000256" key="6">
    <source>
        <dbReference type="ARBA" id="ARBA00022801"/>
    </source>
</evidence>
<dbReference type="Proteomes" id="UP000000343">
    <property type="component" value="Chromosome"/>
</dbReference>
<evidence type="ECO:0000256" key="9">
    <source>
        <dbReference type="ARBA" id="ARBA00023316"/>
    </source>
</evidence>
<evidence type="ECO:0000256" key="5">
    <source>
        <dbReference type="ARBA" id="ARBA00022729"/>
    </source>
</evidence>
<evidence type="ECO:0000256" key="7">
    <source>
        <dbReference type="ARBA" id="ARBA00022833"/>
    </source>
</evidence>
<feature type="chain" id="PRO_5003233424" description="Murein endopeptidase K" evidence="12">
    <location>
        <begin position="30"/>
        <end position="204"/>
    </location>
</feature>
<dbReference type="GO" id="GO:0008237">
    <property type="term" value="F:metallopeptidase activity"/>
    <property type="evidence" value="ECO:0007669"/>
    <property type="project" value="UniProtKB-KW"/>
</dbReference>
<proteinExistence type="inferred from homology"/>
<dbReference type="PANTHER" id="PTHR37425">
    <property type="match status" value="1"/>
</dbReference>
<dbReference type="eggNOG" id="COG3108">
    <property type="taxonomic scope" value="Bacteria"/>
</dbReference>
<keyword evidence="5 12" id="KW-0732">Signal</keyword>
<keyword evidence="8" id="KW-0482">Metalloprotease</keyword>
<keyword evidence="3" id="KW-0645">Protease</keyword>
<sequence length="204" mass="22215">MQISALKRCVAVAAAVLVLGLSGSSKAKAATGTGNTANGTHTLASAEQYVLHLHHLHTGESLDVVYRIGDTYVPEAMAKLNYFLRDHRTNDVSSYDPKEFDTLHELMAKLGRGNQTIDIVCGYRTPWSNNFLRTRSSVTGVAQHSQHMLAKAIDIRVPGVQTRTLRDMALSLHAGGVGYYPVSQFVHVDVGPVRQWAFGGRGDN</sequence>
<dbReference type="RefSeq" id="WP_013578691.1">
    <property type="nucleotide sequence ID" value="NC_015064.1"/>
</dbReference>
<dbReference type="EMBL" id="CP002480">
    <property type="protein sequence ID" value="ADW67363.1"/>
    <property type="molecule type" value="Genomic_DNA"/>
</dbReference>
<evidence type="ECO:0000256" key="12">
    <source>
        <dbReference type="SAM" id="SignalP"/>
    </source>
</evidence>
<evidence type="ECO:0000256" key="2">
    <source>
        <dbReference type="ARBA" id="ARBA00004776"/>
    </source>
</evidence>
<keyword evidence="14" id="KW-1185">Reference proteome</keyword>
<organism evidence="14">
    <name type="scientific">Granulicella tundricola (strain ATCC BAA-1859 / DSM 23138 / MP5ACTX9)</name>
    <dbReference type="NCBI Taxonomy" id="1198114"/>
    <lineage>
        <taxon>Bacteria</taxon>
        <taxon>Pseudomonadati</taxon>
        <taxon>Acidobacteriota</taxon>
        <taxon>Terriglobia</taxon>
        <taxon>Terriglobales</taxon>
        <taxon>Acidobacteriaceae</taxon>
        <taxon>Granulicella</taxon>
    </lineage>
</organism>
<keyword evidence="4" id="KW-0479">Metal-binding</keyword>
<evidence type="ECO:0000256" key="11">
    <source>
        <dbReference type="ARBA" id="ARBA00093666"/>
    </source>
</evidence>
<dbReference type="PaxDb" id="1198114-AciX9_0291"/>
<dbReference type="SUPFAM" id="SSF55166">
    <property type="entry name" value="Hedgehog/DD-peptidase"/>
    <property type="match status" value="1"/>
</dbReference>
<comment type="cofactor">
    <cofactor evidence="1">
        <name>Zn(2+)</name>
        <dbReference type="ChEBI" id="CHEBI:29105"/>
    </cofactor>
</comment>
<dbReference type="PANTHER" id="PTHR37425:SF1">
    <property type="entry name" value="OUTER MEMBRANE PROTEIN"/>
    <property type="match status" value="1"/>
</dbReference>
<evidence type="ECO:0000256" key="8">
    <source>
        <dbReference type="ARBA" id="ARBA00023049"/>
    </source>
</evidence>
<evidence type="ECO:0000313" key="13">
    <source>
        <dbReference type="EMBL" id="ADW67363.1"/>
    </source>
</evidence>
<dbReference type="GO" id="GO:0006508">
    <property type="term" value="P:proteolysis"/>
    <property type="evidence" value="ECO:0007669"/>
    <property type="project" value="UniProtKB-KW"/>
</dbReference>